<evidence type="ECO:0000256" key="1">
    <source>
        <dbReference type="ARBA" id="ARBA00023002"/>
    </source>
</evidence>
<dbReference type="Proteomes" id="UP000242427">
    <property type="component" value="Unassembled WGS sequence"/>
</dbReference>
<sequence>MTVDAATLRSVLRAHASGVAVVTAPTPAGPAGMTITSFTSLSAEPALVSFAFADSSSTWARIKDARWFGVHVLGAGQTDLAERFAARGTDRFAPPTRWTGGPHHVPLLEGCRARLVCSRRDVIRAGDHHLVVAAVEHAEPGEPGDGLVHLRGALRAVASTAPARP</sequence>
<comment type="caution">
    <text evidence="3">The sequence shown here is derived from an EMBL/GenBank/DDBJ whole genome shotgun (WGS) entry which is preliminary data.</text>
</comment>
<dbReference type="SMART" id="SM00903">
    <property type="entry name" value="Flavin_Reduct"/>
    <property type="match status" value="1"/>
</dbReference>
<protein>
    <submittedName>
        <fullName evidence="3">Flavin reductase</fullName>
    </submittedName>
</protein>
<dbReference type="InterPro" id="IPR002563">
    <property type="entry name" value="Flavin_Rdtase-like_dom"/>
</dbReference>
<gene>
    <name evidence="3" type="ORF">B7P34_34260</name>
</gene>
<evidence type="ECO:0000313" key="4">
    <source>
        <dbReference type="Proteomes" id="UP000242427"/>
    </source>
</evidence>
<dbReference type="AlphaFoldDB" id="A0A9X7JIJ6"/>
<dbReference type="GO" id="GO:0006208">
    <property type="term" value="P:pyrimidine nucleobase catabolic process"/>
    <property type="evidence" value="ECO:0007669"/>
    <property type="project" value="TreeGrafter"/>
</dbReference>
<dbReference type="GO" id="GO:0042602">
    <property type="term" value="F:riboflavin reductase (NADPH) activity"/>
    <property type="evidence" value="ECO:0007669"/>
    <property type="project" value="TreeGrafter"/>
</dbReference>
<dbReference type="GO" id="GO:0010181">
    <property type="term" value="F:FMN binding"/>
    <property type="evidence" value="ECO:0007669"/>
    <property type="project" value="InterPro"/>
</dbReference>
<keyword evidence="4" id="KW-1185">Reference proteome</keyword>
<dbReference type="RefSeq" id="WP_106682055.1">
    <property type="nucleotide sequence ID" value="NZ_PXWG01000215.1"/>
</dbReference>
<proteinExistence type="predicted"/>
<dbReference type="Pfam" id="PF01613">
    <property type="entry name" value="Flavin_Reduct"/>
    <property type="match status" value="1"/>
</dbReference>
<evidence type="ECO:0000313" key="3">
    <source>
        <dbReference type="EMBL" id="PSJ24283.1"/>
    </source>
</evidence>
<feature type="domain" description="Flavin reductase like" evidence="2">
    <location>
        <begin position="12"/>
        <end position="156"/>
    </location>
</feature>
<dbReference type="Gene3D" id="2.30.110.10">
    <property type="entry name" value="Electron Transport, Fmn-binding Protein, Chain A"/>
    <property type="match status" value="1"/>
</dbReference>
<dbReference type="OrthoDB" id="9792858at2"/>
<accession>A0A9X7JIJ6</accession>
<dbReference type="InterPro" id="IPR050268">
    <property type="entry name" value="NADH-dep_flavin_reductase"/>
</dbReference>
<dbReference type="EMBL" id="PXWG01000215">
    <property type="protein sequence ID" value="PSJ24283.1"/>
    <property type="molecule type" value="Genomic_DNA"/>
</dbReference>
<organism evidence="3 4">
    <name type="scientific">Streptosporangium nondiastaticum</name>
    <dbReference type="NCBI Taxonomy" id="35764"/>
    <lineage>
        <taxon>Bacteria</taxon>
        <taxon>Bacillati</taxon>
        <taxon>Actinomycetota</taxon>
        <taxon>Actinomycetes</taxon>
        <taxon>Streptosporangiales</taxon>
        <taxon>Streptosporangiaceae</taxon>
        <taxon>Streptosporangium</taxon>
    </lineage>
</organism>
<reference evidence="3 4" key="1">
    <citation type="submission" date="2018-03" db="EMBL/GenBank/DDBJ databases">
        <title>Chitinolytic properties of Streptosporangium nondiastaticum TBG75A20.</title>
        <authorList>
            <person name="Gayathri V."/>
            <person name="Shiburaj S."/>
        </authorList>
    </citation>
    <scope>NUCLEOTIDE SEQUENCE [LARGE SCALE GENOMIC DNA]</scope>
    <source>
        <strain evidence="3 4">TBG75A20</strain>
    </source>
</reference>
<dbReference type="PANTHER" id="PTHR30466">
    <property type="entry name" value="FLAVIN REDUCTASE"/>
    <property type="match status" value="1"/>
</dbReference>
<dbReference type="PANTHER" id="PTHR30466:SF1">
    <property type="entry name" value="FMN REDUCTASE (NADH) RUTF"/>
    <property type="match status" value="1"/>
</dbReference>
<keyword evidence="1" id="KW-0560">Oxidoreductase</keyword>
<evidence type="ECO:0000259" key="2">
    <source>
        <dbReference type="SMART" id="SM00903"/>
    </source>
</evidence>
<dbReference type="InterPro" id="IPR012349">
    <property type="entry name" value="Split_barrel_FMN-bd"/>
</dbReference>
<dbReference type="SUPFAM" id="SSF50475">
    <property type="entry name" value="FMN-binding split barrel"/>
    <property type="match status" value="1"/>
</dbReference>
<name>A0A9X7JIJ6_9ACTN</name>